<feature type="compositionally biased region" description="Basic residues" evidence="1">
    <location>
        <begin position="1"/>
        <end position="12"/>
    </location>
</feature>
<feature type="compositionally biased region" description="Low complexity" evidence="1">
    <location>
        <begin position="180"/>
        <end position="221"/>
    </location>
</feature>
<sequence>MGGTSRKNKSRSSSRDHNGRSSSSNRNQRAPRDPSSSDQEKTPLVDKHSRESELHRAQNGGRQQKHTNGHRNRSKKQAQLGSFIGDNQKRRSEESNHEHVRLLDPTDSASVEFSLLTAPTAFMEDVDLQRHTNEEQNQHESYNHRNGRGNNPTSADEYNDKINDNGSNRRRRWFSRVKVNNLNSNASTGGSSNGSSNASTARMRTGVNNSNGMNNSKFNSGVKYRSATSTQRALDELKRKRMEAQEKKRALTILCLLAVVAFAVHFTNKANHAGGDGIDVLLRGSKDKEYGEVKDLGYGGERVPSSQEQQQLVPASQEKPSDGQVAGNNGAGGEDAEFYNTEYELPPPVDKIYDEEHTYLEPLRHFADVKDPLRPTDTAFFFHVPRAGGSTMKDIIGKCLKLVQSSEVGVRDGHDKDPMLEVLDVKESKYVNVDTTTVPGIQRAVDMGLAAAGVTDVIVSSYYHESAALFDLNHQGRAFMMMRNPIERAVSMYWHRVKEIGDLDAEITIEDYAQGNGIENNWMTRFMTNRMTGELTKDDMEQAKQILKEKFLIGLLDDLDETVYRIMKYNDWKFSTDETEKMKQEDCIQDLATVGSAINPDPYEIPTRGTQAYALITWQTQFDTKLFEYAKQLFDEQTKQWGTKERKKLLKKQKKKGN</sequence>
<reference evidence="3" key="1">
    <citation type="submission" date="2023-06" db="EMBL/GenBank/DDBJ databases">
        <title>Survivors Of The Sea: Transcriptome response of Skeletonema marinoi to long-term dormancy.</title>
        <authorList>
            <person name="Pinder M.I.M."/>
            <person name="Kourtchenko O."/>
            <person name="Robertson E.K."/>
            <person name="Larsson T."/>
            <person name="Maumus F."/>
            <person name="Osuna-Cruz C.M."/>
            <person name="Vancaester E."/>
            <person name="Stenow R."/>
            <person name="Vandepoele K."/>
            <person name="Ploug H."/>
            <person name="Bruchert V."/>
            <person name="Godhe A."/>
            <person name="Topel M."/>
        </authorList>
    </citation>
    <scope>NUCLEOTIDE SEQUENCE</scope>
    <source>
        <strain evidence="3">R05AC</strain>
    </source>
</reference>
<feature type="compositionally biased region" description="Basic and acidic residues" evidence="1">
    <location>
        <begin position="133"/>
        <end position="143"/>
    </location>
</feature>
<evidence type="ECO:0008006" key="5">
    <source>
        <dbReference type="Google" id="ProtNLM"/>
    </source>
</evidence>
<dbReference type="PANTHER" id="PTHR32301:SF6">
    <property type="entry name" value="GOLVESIN-RELATED"/>
    <property type="match status" value="1"/>
</dbReference>
<dbReference type="Gene3D" id="3.40.50.300">
    <property type="entry name" value="P-loop containing nucleotide triphosphate hydrolases"/>
    <property type="match status" value="1"/>
</dbReference>
<feature type="compositionally biased region" description="Basic residues" evidence="1">
    <location>
        <begin position="63"/>
        <end position="76"/>
    </location>
</feature>
<dbReference type="InterPro" id="IPR053259">
    <property type="entry name" value="Golvesin-related_Golgi"/>
</dbReference>
<evidence type="ECO:0000313" key="4">
    <source>
        <dbReference type="Proteomes" id="UP001224775"/>
    </source>
</evidence>
<feature type="region of interest" description="Disordered" evidence="1">
    <location>
        <begin position="1"/>
        <end position="105"/>
    </location>
</feature>
<protein>
    <recommendedName>
        <fullName evidence="5">Sulfotransferase domain-containing protein</fullName>
    </recommendedName>
</protein>
<feature type="compositionally biased region" description="Basic and acidic residues" evidence="1">
    <location>
        <begin position="87"/>
        <end position="104"/>
    </location>
</feature>
<keyword evidence="4" id="KW-1185">Reference proteome</keyword>
<dbReference type="InterPro" id="IPR027417">
    <property type="entry name" value="P-loop_NTPase"/>
</dbReference>
<evidence type="ECO:0000256" key="2">
    <source>
        <dbReference type="SAM" id="Phobius"/>
    </source>
</evidence>
<organism evidence="3 4">
    <name type="scientific">Skeletonema marinoi</name>
    <dbReference type="NCBI Taxonomy" id="267567"/>
    <lineage>
        <taxon>Eukaryota</taxon>
        <taxon>Sar</taxon>
        <taxon>Stramenopiles</taxon>
        <taxon>Ochrophyta</taxon>
        <taxon>Bacillariophyta</taxon>
        <taxon>Coscinodiscophyceae</taxon>
        <taxon>Thalassiosirophycidae</taxon>
        <taxon>Thalassiosirales</taxon>
        <taxon>Skeletonemataceae</taxon>
        <taxon>Skeletonema</taxon>
        <taxon>Skeletonema marinoi-dohrnii complex</taxon>
    </lineage>
</organism>
<dbReference type="SUPFAM" id="SSF52540">
    <property type="entry name" value="P-loop containing nucleoside triphosphate hydrolases"/>
    <property type="match status" value="1"/>
</dbReference>
<keyword evidence="2" id="KW-1133">Transmembrane helix</keyword>
<evidence type="ECO:0000313" key="3">
    <source>
        <dbReference type="EMBL" id="KAK1738025.1"/>
    </source>
</evidence>
<feature type="region of interest" description="Disordered" evidence="1">
    <location>
        <begin position="133"/>
        <end position="228"/>
    </location>
</feature>
<gene>
    <name evidence="3" type="ORF">QTG54_011319</name>
</gene>
<dbReference type="EMBL" id="JATAAI010000022">
    <property type="protein sequence ID" value="KAK1738025.1"/>
    <property type="molecule type" value="Genomic_DNA"/>
</dbReference>
<dbReference type="Proteomes" id="UP001224775">
    <property type="component" value="Unassembled WGS sequence"/>
</dbReference>
<keyword evidence="2" id="KW-0812">Transmembrane</keyword>
<feature type="region of interest" description="Disordered" evidence="1">
    <location>
        <begin position="295"/>
        <end position="336"/>
    </location>
</feature>
<name>A0AAD8Y2W4_9STRA</name>
<dbReference type="PANTHER" id="PTHR32301">
    <property type="entry name" value="COUNTIN RECEPTOR CNR3-RELATED"/>
    <property type="match status" value="1"/>
</dbReference>
<proteinExistence type="predicted"/>
<comment type="caution">
    <text evidence="3">The sequence shown here is derived from an EMBL/GenBank/DDBJ whole genome shotgun (WGS) entry which is preliminary data.</text>
</comment>
<feature type="compositionally biased region" description="Basic and acidic residues" evidence="1">
    <location>
        <begin position="38"/>
        <end position="56"/>
    </location>
</feature>
<feature type="compositionally biased region" description="Polar residues" evidence="1">
    <location>
        <begin position="304"/>
        <end position="314"/>
    </location>
</feature>
<accession>A0AAD8Y2W4</accession>
<feature type="transmembrane region" description="Helical" evidence="2">
    <location>
        <begin position="249"/>
        <end position="266"/>
    </location>
</feature>
<dbReference type="AlphaFoldDB" id="A0AAD8Y2W4"/>
<evidence type="ECO:0000256" key="1">
    <source>
        <dbReference type="SAM" id="MobiDB-lite"/>
    </source>
</evidence>
<keyword evidence="2" id="KW-0472">Membrane</keyword>